<reference evidence="16 17" key="1">
    <citation type="submission" date="2015-09" db="EMBL/GenBank/DDBJ databases">
        <title>Draft genome sequence of Aliiroseovarius crassostreae CV919-312TSm, the causative agent of Roseovarius Oyster Disease (formerly Juvenile Oyster Disease).</title>
        <authorList>
            <person name="Kessner L."/>
            <person name="Spinard E."/>
            <person name="Nelson D."/>
        </authorList>
    </citation>
    <scope>NUCLEOTIDE SEQUENCE [LARGE SCALE GENOMIC DNA]</scope>
    <source>
        <strain evidence="16 17">CV919-312</strain>
    </source>
</reference>
<dbReference type="AlphaFoldDB" id="A0A0P7IXV3"/>
<dbReference type="InterPro" id="IPR001789">
    <property type="entry name" value="Sig_transdc_resp-reg_receiver"/>
</dbReference>
<dbReference type="FunFam" id="1.10.287.130:FF:000002">
    <property type="entry name" value="Two-component osmosensing histidine kinase"/>
    <property type="match status" value="1"/>
</dbReference>
<dbReference type="FunFam" id="3.30.565.10:FF:000010">
    <property type="entry name" value="Sensor histidine kinase RcsC"/>
    <property type="match status" value="1"/>
</dbReference>
<keyword evidence="12" id="KW-0175">Coiled coil</keyword>
<dbReference type="InterPro" id="IPR005467">
    <property type="entry name" value="His_kinase_dom"/>
</dbReference>
<gene>
    <name evidence="16" type="ORF">AKJ29_14615</name>
</gene>
<dbReference type="InterPro" id="IPR003661">
    <property type="entry name" value="HisK_dim/P_dom"/>
</dbReference>
<keyword evidence="7" id="KW-0067">ATP-binding</keyword>
<organism evidence="16 17">
    <name type="scientific">Aliiroseovarius crassostreae</name>
    <dbReference type="NCBI Taxonomy" id="154981"/>
    <lineage>
        <taxon>Bacteria</taxon>
        <taxon>Pseudomonadati</taxon>
        <taxon>Pseudomonadota</taxon>
        <taxon>Alphaproteobacteria</taxon>
        <taxon>Rhodobacterales</taxon>
        <taxon>Paracoccaceae</taxon>
        <taxon>Aliiroseovarius</taxon>
    </lineage>
</organism>
<evidence type="ECO:0000256" key="4">
    <source>
        <dbReference type="ARBA" id="ARBA00022679"/>
    </source>
</evidence>
<dbReference type="Gene3D" id="3.40.50.2300">
    <property type="match status" value="1"/>
</dbReference>
<feature type="compositionally biased region" description="Basic and acidic residues" evidence="13">
    <location>
        <begin position="609"/>
        <end position="619"/>
    </location>
</feature>
<dbReference type="CDD" id="cd16922">
    <property type="entry name" value="HATPase_EvgS-ArcB-TorS-like"/>
    <property type="match status" value="1"/>
</dbReference>
<dbReference type="EMBL" id="LKBA01000004">
    <property type="protein sequence ID" value="KPN64568.1"/>
    <property type="molecule type" value="Genomic_DNA"/>
</dbReference>
<feature type="modified residue" description="4-aspartylphosphate" evidence="11">
    <location>
        <position position="735"/>
    </location>
</feature>
<dbReference type="CDD" id="cd00082">
    <property type="entry name" value="HisKA"/>
    <property type="match status" value="1"/>
</dbReference>
<keyword evidence="17" id="KW-1185">Reference proteome</keyword>
<evidence type="ECO:0000256" key="12">
    <source>
        <dbReference type="SAM" id="Coils"/>
    </source>
</evidence>
<keyword evidence="8" id="KW-0902">Two-component regulatory system</keyword>
<sequence>MKIDDVLAQERRARMAAERLLAQKQAELSDANRKLSLHARNLSEEIVETREDLKETLTENSLVKADLERAAEEVVIAKRRLWDSLETIEDGFAVFDQNECMIAANSAYLKPFDGLECITPGISYVEILHAVLDEGIVDIGTMRPLAWRDMMLTRWRAPKLEPHTVRLWDGTYIKLVDRRSGDGDTVSLGLNITDTIQYEAKLKEARFTAEAANRSKSAFLANMSHEIRTPMNGVIAIAELLAEGELDEEQQLYVQTIKNSGEALLTIINDVLDYSKIEAAKLVLKTEPFDLEAKLHDVVTLLMPSMQEKGLEISVDFDLFVPTLLTGDPVRIGQILTNLIGNAVKFTPEGHVQVRVLGVPVDGGTKQKIHITVEDSGIGIPAEMQSHIFGEFNQVEDERNRRFDGTGLGLAITKQLVELMHGEIWVESEDGNGSCFGLHMTLPVVQNVEIPNLPLGLTTATLLMDAGLHQTTLYKSLQAMGLEVHRITSPDALPSELNGHHVLFVQEELLARATPTMLHSLSSANVRVIQVKGQNHQAAAPTPTTCRIDRTLSMPILRQELFQTLQEIDFKSVPAEPAAISNAQDTLEAVAELITAPQANPASPPPAAETEHTIGHGDDQPAQNVSPRPPEQVDLQHQPVAPLPRLQPQPEQTSSPVQNDQTASQAPSQSCPLPPTAPAQDLRQMRVLAAEDNRTNRLVFSKLVKPLDIDLKFANNGREALELFKSFQPDLVFMDISMPEMDGKQATRCIRELEAEQGLPHTRVVALTAHAMAGDAEEILRHGLDKHLTKPLKKPLIIDEIRDNCPINARPPLLED</sequence>
<comment type="caution">
    <text evidence="16">The sequence shown here is derived from an EMBL/GenBank/DDBJ whole genome shotgun (WGS) entry which is preliminary data.</text>
</comment>
<dbReference type="Proteomes" id="UP000050471">
    <property type="component" value="Unassembled WGS sequence"/>
</dbReference>
<evidence type="ECO:0000256" key="8">
    <source>
        <dbReference type="ARBA" id="ARBA00023012"/>
    </source>
</evidence>
<comment type="catalytic activity">
    <reaction evidence="1">
        <text>ATP + protein L-histidine = ADP + protein N-phospho-L-histidine.</text>
        <dbReference type="EC" id="2.7.13.3"/>
    </reaction>
</comment>
<dbReference type="SUPFAM" id="SSF52172">
    <property type="entry name" value="CheY-like"/>
    <property type="match status" value="1"/>
</dbReference>
<evidence type="ECO:0000313" key="16">
    <source>
        <dbReference type="EMBL" id="KPN64568.1"/>
    </source>
</evidence>
<dbReference type="SMART" id="SM00388">
    <property type="entry name" value="HisKA"/>
    <property type="match status" value="1"/>
</dbReference>
<dbReference type="InterPro" id="IPR011006">
    <property type="entry name" value="CheY-like_superfamily"/>
</dbReference>
<dbReference type="PROSITE" id="PS50110">
    <property type="entry name" value="RESPONSE_REGULATORY"/>
    <property type="match status" value="1"/>
</dbReference>
<keyword evidence="6" id="KW-0418">Kinase</keyword>
<keyword evidence="4" id="KW-0808">Transferase</keyword>
<dbReference type="STRING" id="154981.AKJ29_14615"/>
<evidence type="ECO:0000313" key="17">
    <source>
        <dbReference type="Proteomes" id="UP000050471"/>
    </source>
</evidence>
<feature type="domain" description="Response regulatory" evidence="15">
    <location>
        <begin position="686"/>
        <end position="805"/>
    </location>
</feature>
<dbReference type="PRINTS" id="PR00344">
    <property type="entry name" value="BCTRLSENSOR"/>
</dbReference>
<dbReference type="CDD" id="cd17546">
    <property type="entry name" value="REC_hyHK_CKI1_RcsC-like"/>
    <property type="match status" value="1"/>
</dbReference>
<dbReference type="InterPro" id="IPR036097">
    <property type="entry name" value="HisK_dim/P_sf"/>
</dbReference>
<dbReference type="Gene3D" id="3.30.565.10">
    <property type="entry name" value="Histidine kinase-like ATPase, C-terminal domain"/>
    <property type="match status" value="1"/>
</dbReference>
<feature type="coiled-coil region" evidence="12">
    <location>
        <begin position="7"/>
        <end position="73"/>
    </location>
</feature>
<evidence type="ECO:0000256" key="11">
    <source>
        <dbReference type="PROSITE-ProRule" id="PRU00169"/>
    </source>
</evidence>
<dbReference type="EC" id="2.7.13.3" evidence="2"/>
<dbReference type="Pfam" id="PF02518">
    <property type="entry name" value="HATPase_c"/>
    <property type="match status" value="1"/>
</dbReference>
<evidence type="ECO:0000256" key="3">
    <source>
        <dbReference type="ARBA" id="ARBA00022553"/>
    </source>
</evidence>
<evidence type="ECO:0000256" key="1">
    <source>
        <dbReference type="ARBA" id="ARBA00000085"/>
    </source>
</evidence>
<evidence type="ECO:0000259" key="14">
    <source>
        <dbReference type="PROSITE" id="PS50109"/>
    </source>
</evidence>
<feature type="domain" description="Histidine kinase" evidence="14">
    <location>
        <begin position="222"/>
        <end position="444"/>
    </location>
</feature>
<dbReference type="Pfam" id="PF00072">
    <property type="entry name" value="Response_reg"/>
    <property type="match status" value="1"/>
</dbReference>
<evidence type="ECO:0000256" key="6">
    <source>
        <dbReference type="ARBA" id="ARBA00022777"/>
    </source>
</evidence>
<accession>A0A0P7IXV3</accession>
<feature type="region of interest" description="Disordered" evidence="13">
    <location>
        <begin position="598"/>
        <end position="678"/>
    </location>
</feature>
<dbReference type="SMART" id="SM00448">
    <property type="entry name" value="REC"/>
    <property type="match status" value="1"/>
</dbReference>
<dbReference type="GO" id="GO:0005524">
    <property type="term" value="F:ATP binding"/>
    <property type="evidence" value="ECO:0007669"/>
    <property type="project" value="UniProtKB-KW"/>
</dbReference>
<proteinExistence type="predicted"/>
<dbReference type="InterPro" id="IPR036890">
    <property type="entry name" value="HATPase_C_sf"/>
</dbReference>
<dbReference type="Gene3D" id="1.10.287.130">
    <property type="match status" value="1"/>
</dbReference>
<dbReference type="OrthoDB" id="9801651at2"/>
<dbReference type="GO" id="GO:0000155">
    <property type="term" value="F:phosphorelay sensor kinase activity"/>
    <property type="evidence" value="ECO:0007669"/>
    <property type="project" value="InterPro"/>
</dbReference>
<evidence type="ECO:0000256" key="5">
    <source>
        <dbReference type="ARBA" id="ARBA00022741"/>
    </source>
</evidence>
<evidence type="ECO:0000259" key="15">
    <source>
        <dbReference type="PROSITE" id="PS50110"/>
    </source>
</evidence>
<evidence type="ECO:0000256" key="9">
    <source>
        <dbReference type="ARBA" id="ARBA00064003"/>
    </source>
</evidence>
<dbReference type="SUPFAM" id="SSF47384">
    <property type="entry name" value="Homodimeric domain of signal transducing histidine kinase"/>
    <property type="match status" value="1"/>
</dbReference>
<keyword evidence="5" id="KW-0547">Nucleotide-binding</keyword>
<dbReference type="SUPFAM" id="SSF55874">
    <property type="entry name" value="ATPase domain of HSP90 chaperone/DNA topoisomerase II/histidine kinase"/>
    <property type="match status" value="1"/>
</dbReference>
<evidence type="ECO:0000256" key="7">
    <source>
        <dbReference type="ARBA" id="ARBA00022840"/>
    </source>
</evidence>
<dbReference type="RefSeq" id="WP_055188939.1">
    <property type="nucleotide sequence ID" value="NZ_FPBS01000004.1"/>
</dbReference>
<dbReference type="InterPro" id="IPR003594">
    <property type="entry name" value="HATPase_dom"/>
</dbReference>
<protein>
    <recommendedName>
        <fullName evidence="10">Sensory/regulatory protein RpfC</fullName>
        <ecNumber evidence="2">2.7.13.3</ecNumber>
    </recommendedName>
</protein>
<dbReference type="PANTHER" id="PTHR45339:SF5">
    <property type="entry name" value="HISTIDINE KINASE"/>
    <property type="match status" value="1"/>
</dbReference>
<dbReference type="Pfam" id="PF00512">
    <property type="entry name" value="HisKA"/>
    <property type="match status" value="1"/>
</dbReference>
<dbReference type="PANTHER" id="PTHR45339">
    <property type="entry name" value="HYBRID SIGNAL TRANSDUCTION HISTIDINE KINASE J"/>
    <property type="match status" value="1"/>
</dbReference>
<keyword evidence="3 11" id="KW-0597">Phosphoprotein</keyword>
<comment type="subunit">
    <text evidence="9">At low DSF concentrations, interacts with RpfF.</text>
</comment>
<feature type="compositionally biased region" description="Polar residues" evidence="13">
    <location>
        <begin position="649"/>
        <end position="671"/>
    </location>
</feature>
<dbReference type="SMART" id="SM00387">
    <property type="entry name" value="HATPase_c"/>
    <property type="match status" value="1"/>
</dbReference>
<name>A0A0P7IXV3_9RHOB</name>
<dbReference type="InterPro" id="IPR004358">
    <property type="entry name" value="Sig_transdc_His_kin-like_C"/>
</dbReference>
<evidence type="ECO:0000256" key="2">
    <source>
        <dbReference type="ARBA" id="ARBA00012438"/>
    </source>
</evidence>
<dbReference type="PROSITE" id="PS50109">
    <property type="entry name" value="HIS_KIN"/>
    <property type="match status" value="1"/>
</dbReference>
<evidence type="ECO:0000256" key="10">
    <source>
        <dbReference type="ARBA" id="ARBA00068150"/>
    </source>
</evidence>
<evidence type="ECO:0000256" key="13">
    <source>
        <dbReference type="SAM" id="MobiDB-lite"/>
    </source>
</evidence>